<comment type="caution">
    <text evidence="3">The sequence shown here is derived from an EMBL/GenBank/DDBJ whole genome shotgun (WGS) entry which is preliminary data.</text>
</comment>
<evidence type="ECO:0000256" key="1">
    <source>
        <dbReference type="SAM" id="SignalP"/>
    </source>
</evidence>
<keyword evidence="1" id="KW-0732">Signal</keyword>
<evidence type="ECO:0000313" key="4">
    <source>
        <dbReference type="Proteomes" id="UP001139344"/>
    </source>
</evidence>
<keyword evidence="4" id="KW-1185">Reference proteome</keyword>
<accession>A0A9X1UTI8</accession>
<dbReference type="EMBL" id="JAJSON010000002">
    <property type="protein sequence ID" value="MCG9970042.1"/>
    <property type="molecule type" value="Genomic_DNA"/>
</dbReference>
<gene>
    <name evidence="3" type="ORF">LU635_00215</name>
</gene>
<evidence type="ECO:0000313" key="3">
    <source>
        <dbReference type="EMBL" id="MCG9970042.1"/>
    </source>
</evidence>
<sequence>MRTFLLFLVIVLTASTSFAQVTEETPPPNFIGTVIFNGDSNEISGNPIIRLGGRLSLSFDDIIGDEADYYYTIQHYNFDWTPSQLSKNEYMDGFDDVRITQYTNAYNTLQPYTHYELSIPNNNVKALKVSGNYILSIFNSNRELVFSRKFMVYEPITQVGAEIKRSRDLKYIDEKQVVNFSINSPDLLLKNPEQNVKVSVIQNHNLKLAINNLKPQYTIANELIYRYDTESSFWGGNEFFQFDNKDLRSTTADIAAVEMEELYHHFLFTDFTRSDEPYTYNPDINGGFVVRNIQAQNSDIEAEYVWIHFRLKNYDPIDNAEIHLYGGFNNFELNKSTLLKYNEVTGYYETARLFKQGFYNYKYVLLNEDGTLDEGFISGNFDETENVYTILVYYHNPGARYDRLIGVGTANSRDITN</sequence>
<feature type="signal peptide" evidence="1">
    <location>
        <begin position="1"/>
        <end position="19"/>
    </location>
</feature>
<proteinExistence type="predicted"/>
<evidence type="ECO:0000259" key="2">
    <source>
        <dbReference type="Pfam" id="PF17116"/>
    </source>
</evidence>
<reference evidence="3" key="1">
    <citation type="submission" date="2021-12" db="EMBL/GenBank/DDBJ databases">
        <title>Description of Gramella crocea sp. nov., a new bacterium isolated from activated sludge.</title>
        <authorList>
            <person name="Zhang X."/>
        </authorList>
    </citation>
    <scope>NUCLEOTIDE SEQUENCE</scope>
    <source>
        <strain evidence="3">YB25</strain>
    </source>
</reference>
<dbReference type="Pfam" id="PF17116">
    <property type="entry name" value="T9SS_plug_1st"/>
    <property type="match status" value="1"/>
</dbReference>
<dbReference type="AlphaFoldDB" id="A0A9X1UTI8"/>
<name>A0A9X1UTI8_9FLAO</name>
<dbReference type="InterPro" id="IPR031345">
    <property type="entry name" value="T9SS_Plug_N"/>
</dbReference>
<dbReference type="Proteomes" id="UP001139344">
    <property type="component" value="Unassembled WGS sequence"/>
</dbReference>
<dbReference type="RefSeq" id="WP_240095176.1">
    <property type="nucleotide sequence ID" value="NZ_JAJSON010000002.1"/>
</dbReference>
<feature type="domain" description="Type 9 secretion system plug protein N-terminal" evidence="2">
    <location>
        <begin position="31"/>
        <end position="154"/>
    </location>
</feature>
<feature type="chain" id="PRO_5040756579" evidence="1">
    <location>
        <begin position="20"/>
        <end position="417"/>
    </location>
</feature>
<organism evidence="3 4">
    <name type="scientific">Christiangramia crocea</name>
    <dbReference type="NCBI Taxonomy" id="2904124"/>
    <lineage>
        <taxon>Bacteria</taxon>
        <taxon>Pseudomonadati</taxon>
        <taxon>Bacteroidota</taxon>
        <taxon>Flavobacteriia</taxon>
        <taxon>Flavobacteriales</taxon>
        <taxon>Flavobacteriaceae</taxon>
        <taxon>Christiangramia</taxon>
    </lineage>
</organism>
<protein>
    <submittedName>
        <fullName evidence="3">DUF5103 domain-containing protein</fullName>
    </submittedName>
</protein>